<dbReference type="EMBL" id="CP127247">
    <property type="protein sequence ID" value="WIY27427.1"/>
    <property type="molecule type" value="Genomic_DNA"/>
</dbReference>
<keyword evidence="2" id="KW-1185">Reference proteome</keyword>
<dbReference type="AlphaFoldDB" id="A0A9Y2L4U4"/>
<name>A0A9Y2L4U4_9RHOB</name>
<evidence type="ECO:0000313" key="2">
    <source>
        <dbReference type="Proteomes" id="UP001238334"/>
    </source>
</evidence>
<evidence type="ECO:0000313" key="1">
    <source>
        <dbReference type="EMBL" id="WIY27427.1"/>
    </source>
</evidence>
<dbReference type="KEGG" id="ppso:QPJ95_11225"/>
<sequence>MIASFVLAGQSNIDPWIHAGGGAALKSFEDAYISLNPQFTGVAFFDAARGGSAILQGSAFDYAAARAGDDPDLYGRISQNYWYDETNDEAGPNLVSFVQSLEDEVASGTQFQAII</sequence>
<dbReference type="RefSeq" id="WP_270919429.1">
    <property type="nucleotide sequence ID" value="NZ_CP127247.1"/>
</dbReference>
<accession>A0A9Y2L4U4</accession>
<protein>
    <submittedName>
        <fullName evidence="1">Uncharacterized protein</fullName>
    </submittedName>
</protein>
<gene>
    <name evidence="1" type="ORF">QPJ95_11225</name>
</gene>
<dbReference type="Proteomes" id="UP001238334">
    <property type="component" value="Chromosome"/>
</dbReference>
<organism evidence="1 2">
    <name type="scientific">Parasedimentitalea psychrophila</name>
    <dbReference type="NCBI Taxonomy" id="2997337"/>
    <lineage>
        <taxon>Bacteria</taxon>
        <taxon>Pseudomonadati</taxon>
        <taxon>Pseudomonadota</taxon>
        <taxon>Alphaproteobacteria</taxon>
        <taxon>Rhodobacterales</taxon>
        <taxon>Paracoccaceae</taxon>
        <taxon>Parasedimentitalea</taxon>
    </lineage>
</organism>
<proteinExistence type="predicted"/>
<reference evidence="1 2" key="1">
    <citation type="submission" date="2023-06" db="EMBL/GenBank/DDBJ databases">
        <title>Parasedimentitalea psychrophila sp. nov., a psychrophilic bacterium isolated from deep-sea sediment.</title>
        <authorList>
            <person name="Li A."/>
        </authorList>
    </citation>
    <scope>NUCLEOTIDE SEQUENCE [LARGE SCALE GENOMIC DNA]</scope>
    <source>
        <strain evidence="1 2">QS115</strain>
    </source>
</reference>